<dbReference type="PANTHER" id="PTHR14226:SF25">
    <property type="entry name" value="PHOSPHOESTERASE"/>
    <property type="match status" value="1"/>
</dbReference>
<protein>
    <submittedName>
        <fullName evidence="6">Patatin family protein</fullName>
    </submittedName>
</protein>
<dbReference type="InterPro" id="IPR045943">
    <property type="entry name" value="DUF6363"/>
</dbReference>
<comment type="caution">
    <text evidence="6">The sequence shown here is derived from an EMBL/GenBank/DDBJ whole genome shotgun (WGS) entry which is preliminary data.</text>
</comment>
<dbReference type="Pfam" id="PF01734">
    <property type="entry name" value="Patatin"/>
    <property type="match status" value="1"/>
</dbReference>
<evidence type="ECO:0000259" key="5">
    <source>
        <dbReference type="PROSITE" id="PS51635"/>
    </source>
</evidence>
<dbReference type="Gene3D" id="3.40.1090.10">
    <property type="entry name" value="Cytosolic phospholipase A2 catalytic domain"/>
    <property type="match status" value="2"/>
</dbReference>
<dbReference type="SUPFAM" id="SSF52151">
    <property type="entry name" value="FabD/lysophospholipase-like"/>
    <property type="match status" value="1"/>
</dbReference>
<keyword evidence="2 4" id="KW-0442">Lipid degradation</keyword>
<evidence type="ECO:0000313" key="6">
    <source>
        <dbReference type="EMBL" id="HJA70308.1"/>
    </source>
</evidence>
<proteinExistence type="predicted"/>
<comment type="caution">
    <text evidence="4">Lacks conserved residue(s) required for the propagation of feature annotation.</text>
</comment>
<feature type="short sequence motif" description="DGA/G" evidence="4">
    <location>
        <begin position="162"/>
        <end position="164"/>
    </location>
</feature>
<dbReference type="Pfam" id="PF19890">
    <property type="entry name" value="DUF6363"/>
    <property type="match status" value="1"/>
</dbReference>
<reference evidence="6" key="2">
    <citation type="submission" date="2021-04" db="EMBL/GenBank/DDBJ databases">
        <authorList>
            <person name="Gilroy R."/>
        </authorList>
    </citation>
    <scope>NUCLEOTIDE SEQUENCE</scope>
    <source>
        <strain evidence="6">CHK178-16964</strain>
    </source>
</reference>
<feature type="domain" description="PNPLA" evidence="5">
    <location>
        <begin position="8"/>
        <end position="175"/>
    </location>
</feature>
<accession>A0A9D2HHA3</accession>
<feature type="short sequence motif" description="GXSXG" evidence="4">
    <location>
        <begin position="39"/>
        <end position="43"/>
    </location>
</feature>
<keyword evidence="3 4" id="KW-0443">Lipid metabolism</keyword>
<feature type="active site" description="Nucleophile" evidence="4">
    <location>
        <position position="41"/>
    </location>
</feature>
<dbReference type="GO" id="GO:0016042">
    <property type="term" value="P:lipid catabolic process"/>
    <property type="evidence" value="ECO:0007669"/>
    <property type="project" value="UniProtKB-UniRule"/>
</dbReference>
<evidence type="ECO:0000256" key="2">
    <source>
        <dbReference type="ARBA" id="ARBA00022963"/>
    </source>
</evidence>
<dbReference type="InterPro" id="IPR050301">
    <property type="entry name" value="NTE"/>
</dbReference>
<evidence type="ECO:0000256" key="1">
    <source>
        <dbReference type="ARBA" id="ARBA00022801"/>
    </source>
</evidence>
<dbReference type="AlphaFoldDB" id="A0A9D2HHA3"/>
<dbReference type="InterPro" id="IPR002641">
    <property type="entry name" value="PNPLA_dom"/>
</dbReference>
<keyword evidence="1 4" id="KW-0378">Hydrolase</keyword>
<dbReference type="InterPro" id="IPR016035">
    <property type="entry name" value="Acyl_Trfase/lysoPLipase"/>
</dbReference>
<evidence type="ECO:0000256" key="4">
    <source>
        <dbReference type="PROSITE-ProRule" id="PRU01161"/>
    </source>
</evidence>
<dbReference type="Proteomes" id="UP000823900">
    <property type="component" value="Unassembled WGS sequence"/>
</dbReference>
<dbReference type="EMBL" id="DWZA01000018">
    <property type="protein sequence ID" value="HJA70308.1"/>
    <property type="molecule type" value="Genomic_DNA"/>
</dbReference>
<evidence type="ECO:0000313" key="7">
    <source>
        <dbReference type="Proteomes" id="UP000823900"/>
    </source>
</evidence>
<organism evidence="6 7">
    <name type="scientific">Candidatus Lachnoclostridium stercoravium</name>
    <dbReference type="NCBI Taxonomy" id="2838633"/>
    <lineage>
        <taxon>Bacteria</taxon>
        <taxon>Bacillati</taxon>
        <taxon>Bacillota</taxon>
        <taxon>Clostridia</taxon>
        <taxon>Lachnospirales</taxon>
        <taxon>Lachnospiraceae</taxon>
    </lineage>
</organism>
<dbReference type="CDD" id="cd07208">
    <property type="entry name" value="Pat_hypo_Ecoli_yjju_like"/>
    <property type="match status" value="1"/>
</dbReference>
<feature type="active site" description="Proton acceptor" evidence="4">
    <location>
        <position position="162"/>
    </location>
</feature>
<sequence>MERCKTGLVLEGGAMRGMYTAGVLDVMMENGIYTDGVIGVSAGAVFGCSYKSKQIGRTIRYNTKYCRDPRYMGIGTWLKTGDLFGADFCYRELPQKLDPFDQKAFKNNPMEFYVVCTDVHTGQPVYHQCKNGDDKDTQWMRASASMPLASRIVSIDGYDLLDGGISDSIPIRQFRKMGYRKNIVILTRARDYRKKRSKAFPILKAALRNYPELVKAMNRRHVVYNKTLDYLKKLEARGEALIIQPEKAPHVKRTERDPKKLMELYAEGRRDGLKRLKEIKQFCGIA</sequence>
<dbReference type="PROSITE" id="PS51635">
    <property type="entry name" value="PNPLA"/>
    <property type="match status" value="1"/>
</dbReference>
<gene>
    <name evidence="6" type="ORF">IAA07_01850</name>
</gene>
<dbReference type="InterPro" id="IPR037483">
    <property type="entry name" value="YjjU-like"/>
</dbReference>
<name>A0A9D2HHA3_9FIRM</name>
<evidence type="ECO:0000256" key="3">
    <source>
        <dbReference type="ARBA" id="ARBA00023098"/>
    </source>
</evidence>
<reference evidence="6" key="1">
    <citation type="journal article" date="2021" name="PeerJ">
        <title>Extensive microbial diversity within the chicken gut microbiome revealed by metagenomics and culture.</title>
        <authorList>
            <person name="Gilroy R."/>
            <person name="Ravi A."/>
            <person name="Getino M."/>
            <person name="Pursley I."/>
            <person name="Horton D.L."/>
            <person name="Alikhan N.F."/>
            <person name="Baker D."/>
            <person name="Gharbi K."/>
            <person name="Hall N."/>
            <person name="Watson M."/>
            <person name="Adriaenssens E.M."/>
            <person name="Foster-Nyarko E."/>
            <person name="Jarju S."/>
            <person name="Secka A."/>
            <person name="Antonio M."/>
            <person name="Oren A."/>
            <person name="Chaudhuri R.R."/>
            <person name="La Ragione R."/>
            <person name="Hildebrand F."/>
            <person name="Pallen M.J."/>
        </authorList>
    </citation>
    <scope>NUCLEOTIDE SEQUENCE</scope>
    <source>
        <strain evidence="6">CHK178-16964</strain>
    </source>
</reference>
<dbReference type="PANTHER" id="PTHR14226">
    <property type="entry name" value="NEUROPATHY TARGET ESTERASE/SWISS CHEESE D.MELANOGASTER"/>
    <property type="match status" value="1"/>
</dbReference>
<dbReference type="GO" id="GO:0016787">
    <property type="term" value="F:hydrolase activity"/>
    <property type="evidence" value="ECO:0007669"/>
    <property type="project" value="UniProtKB-UniRule"/>
</dbReference>